<dbReference type="Proteomes" id="UP001162992">
    <property type="component" value="Chromosome 23"/>
</dbReference>
<accession>A0ACC2ABR3</accession>
<name>A0ACC2ABR3_DIPCM</name>
<keyword evidence="2" id="KW-1185">Reference proteome</keyword>
<evidence type="ECO:0000313" key="1">
    <source>
        <dbReference type="EMBL" id="KAJ7514983.1"/>
    </source>
</evidence>
<evidence type="ECO:0000313" key="2">
    <source>
        <dbReference type="Proteomes" id="UP001162992"/>
    </source>
</evidence>
<sequence>MESLKCAFLSRLGALFNVFVSRIQFLVMELDDVMLQSLTASTTKRCFELKHGSTKLVENVSAKDIAPRRYIFLSLVLYISFQLEDLRLINISNTAPTSNSASVCLQLGSVLLRIVEQKS</sequence>
<comment type="caution">
    <text evidence="1">The sequence shown here is derived from an EMBL/GenBank/DDBJ whole genome shotgun (WGS) entry which is preliminary data.</text>
</comment>
<protein>
    <submittedName>
        <fullName evidence="1">Uncharacterized protein</fullName>
    </submittedName>
</protein>
<proteinExistence type="predicted"/>
<organism evidence="1 2">
    <name type="scientific">Diphasiastrum complanatum</name>
    <name type="common">Issler's clubmoss</name>
    <name type="synonym">Lycopodium complanatum</name>
    <dbReference type="NCBI Taxonomy" id="34168"/>
    <lineage>
        <taxon>Eukaryota</taxon>
        <taxon>Viridiplantae</taxon>
        <taxon>Streptophyta</taxon>
        <taxon>Embryophyta</taxon>
        <taxon>Tracheophyta</taxon>
        <taxon>Lycopodiopsida</taxon>
        <taxon>Lycopodiales</taxon>
        <taxon>Lycopodiaceae</taxon>
        <taxon>Lycopodioideae</taxon>
        <taxon>Diphasiastrum</taxon>
    </lineage>
</organism>
<reference evidence="2" key="1">
    <citation type="journal article" date="2024" name="Proc. Natl. Acad. Sci. U.S.A.">
        <title>Extraordinary preservation of gene collinearity over three hundred million years revealed in homosporous lycophytes.</title>
        <authorList>
            <person name="Li C."/>
            <person name="Wickell D."/>
            <person name="Kuo L.Y."/>
            <person name="Chen X."/>
            <person name="Nie B."/>
            <person name="Liao X."/>
            <person name="Peng D."/>
            <person name="Ji J."/>
            <person name="Jenkins J."/>
            <person name="Williams M."/>
            <person name="Shu S."/>
            <person name="Plott C."/>
            <person name="Barry K."/>
            <person name="Rajasekar S."/>
            <person name="Grimwood J."/>
            <person name="Han X."/>
            <person name="Sun S."/>
            <person name="Hou Z."/>
            <person name="He W."/>
            <person name="Dai G."/>
            <person name="Sun C."/>
            <person name="Schmutz J."/>
            <person name="Leebens-Mack J.H."/>
            <person name="Li F.W."/>
            <person name="Wang L."/>
        </authorList>
    </citation>
    <scope>NUCLEOTIDE SEQUENCE [LARGE SCALE GENOMIC DNA]</scope>
    <source>
        <strain evidence="2">cv. PW_Plant_1</strain>
    </source>
</reference>
<dbReference type="EMBL" id="CM055114">
    <property type="protein sequence ID" value="KAJ7514983.1"/>
    <property type="molecule type" value="Genomic_DNA"/>
</dbReference>
<gene>
    <name evidence="1" type="ORF">O6H91_23G067400</name>
</gene>